<protein>
    <recommendedName>
        <fullName evidence="2">F-box/LRR-repeat protein 15-like leucin rich repeat domain-containing protein</fullName>
    </recommendedName>
</protein>
<reference evidence="3 4" key="1">
    <citation type="submission" date="2024-02" db="EMBL/GenBank/DDBJ databases">
        <title>High-quality chromosome-scale genome assembly of Pensacola bahiagrass (Paspalum notatum Flugge var. saurae).</title>
        <authorList>
            <person name="Vega J.M."/>
            <person name="Podio M."/>
            <person name="Orjuela J."/>
            <person name="Siena L.A."/>
            <person name="Pessino S.C."/>
            <person name="Combes M.C."/>
            <person name="Mariac C."/>
            <person name="Albertini E."/>
            <person name="Pupilli F."/>
            <person name="Ortiz J.P.A."/>
            <person name="Leblanc O."/>
        </authorList>
    </citation>
    <scope>NUCLEOTIDE SEQUENCE [LARGE SCALE GENOMIC DNA]</scope>
    <source>
        <strain evidence="3">R1</strain>
        <tissue evidence="3">Leaf</tissue>
    </source>
</reference>
<feature type="region of interest" description="Disordered" evidence="1">
    <location>
        <begin position="115"/>
        <end position="181"/>
    </location>
</feature>
<dbReference type="Gene3D" id="3.80.10.10">
    <property type="entry name" value="Ribonuclease Inhibitor"/>
    <property type="match status" value="4"/>
</dbReference>
<keyword evidence="4" id="KW-1185">Reference proteome</keyword>
<evidence type="ECO:0000256" key="1">
    <source>
        <dbReference type="SAM" id="MobiDB-lite"/>
    </source>
</evidence>
<dbReference type="Proteomes" id="UP001341281">
    <property type="component" value="Chromosome 08"/>
</dbReference>
<feature type="domain" description="F-box/LRR-repeat protein 15-like leucin rich repeat" evidence="2">
    <location>
        <begin position="533"/>
        <end position="788"/>
    </location>
</feature>
<feature type="domain" description="F-box/LRR-repeat protein 15-like leucin rich repeat" evidence="2">
    <location>
        <begin position="378"/>
        <end position="460"/>
    </location>
</feature>
<dbReference type="FunFam" id="3.80.10.10:FF:001005">
    <property type="entry name" value="F-box/LRR-repeat protein 3"/>
    <property type="match status" value="1"/>
</dbReference>
<evidence type="ECO:0000313" key="3">
    <source>
        <dbReference type="EMBL" id="WVZ90678.1"/>
    </source>
</evidence>
<dbReference type="FunFam" id="3.80.10.10:FF:000276">
    <property type="entry name" value="F-box/LRR-repeat protein 3"/>
    <property type="match status" value="1"/>
</dbReference>
<dbReference type="InterPro" id="IPR057207">
    <property type="entry name" value="FBXL15_LRR"/>
</dbReference>
<dbReference type="FunFam" id="3.80.10.10:FF:000518">
    <property type="entry name" value="F-box family protein"/>
    <property type="match status" value="1"/>
</dbReference>
<dbReference type="SMART" id="SM00367">
    <property type="entry name" value="LRR_CC"/>
    <property type="match status" value="17"/>
</dbReference>
<dbReference type="Pfam" id="PF25372">
    <property type="entry name" value="DUF7885"/>
    <property type="match status" value="2"/>
</dbReference>
<dbReference type="GO" id="GO:0031146">
    <property type="term" value="P:SCF-dependent proteasomal ubiquitin-dependent protein catabolic process"/>
    <property type="evidence" value="ECO:0007669"/>
    <property type="project" value="TreeGrafter"/>
</dbReference>
<dbReference type="EMBL" id="CP144752">
    <property type="protein sequence ID" value="WVZ90678.1"/>
    <property type="molecule type" value="Genomic_DNA"/>
</dbReference>
<dbReference type="InterPro" id="IPR006553">
    <property type="entry name" value="Leu-rich_rpt_Cys-con_subtyp"/>
</dbReference>
<name>A0AAQ3UE24_PASNO</name>
<dbReference type="PANTHER" id="PTHR13318">
    <property type="entry name" value="PARTNER OF PAIRED, ISOFORM B-RELATED"/>
    <property type="match status" value="1"/>
</dbReference>
<dbReference type="GO" id="GO:0019005">
    <property type="term" value="C:SCF ubiquitin ligase complex"/>
    <property type="evidence" value="ECO:0007669"/>
    <property type="project" value="TreeGrafter"/>
</dbReference>
<proteinExistence type="predicted"/>
<dbReference type="SUPFAM" id="SSF52047">
    <property type="entry name" value="RNI-like"/>
    <property type="match status" value="2"/>
</dbReference>
<feature type="compositionally biased region" description="Pro residues" evidence="1">
    <location>
        <begin position="48"/>
        <end position="87"/>
    </location>
</feature>
<evidence type="ECO:0000259" key="2">
    <source>
        <dbReference type="Pfam" id="PF25372"/>
    </source>
</evidence>
<feature type="non-terminal residue" evidence="3">
    <location>
        <position position="1"/>
    </location>
</feature>
<gene>
    <name evidence="3" type="ORF">U9M48_036960</name>
</gene>
<organism evidence="3 4">
    <name type="scientific">Paspalum notatum var. saurae</name>
    <dbReference type="NCBI Taxonomy" id="547442"/>
    <lineage>
        <taxon>Eukaryota</taxon>
        <taxon>Viridiplantae</taxon>
        <taxon>Streptophyta</taxon>
        <taxon>Embryophyta</taxon>
        <taxon>Tracheophyta</taxon>
        <taxon>Spermatophyta</taxon>
        <taxon>Magnoliopsida</taxon>
        <taxon>Liliopsida</taxon>
        <taxon>Poales</taxon>
        <taxon>Poaceae</taxon>
        <taxon>PACMAD clade</taxon>
        <taxon>Panicoideae</taxon>
        <taxon>Andropogonodae</taxon>
        <taxon>Paspaleae</taxon>
        <taxon>Paspalinae</taxon>
        <taxon>Paspalum</taxon>
    </lineage>
</organism>
<evidence type="ECO:0000313" key="4">
    <source>
        <dbReference type="Proteomes" id="UP001341281"/>
    </source>
</evidence>
<feature type="region of interest" description="Disordered" evidence="1">
    <location>
        <begin position="44"/>
        <end position="92"/>
    </location>
</feature>
<accession>A0AAQ3UE24</accession>
<feature type="compositionally biased region" description="Low complexity" evidence="1">
    <location>
        <begin position="123"/>
        <end position="147"/>
    </location>
</feature>
<dbReference type="AlphaFoldDB" id="A0AAQ3UE24"/>
<sequence length="832" mass="88675">APSSSIDPHPPDLRQAVFRPASTIRIPSLSLPLHLSLLHTSTPVTCRAPPPPAPPVPTSPQSPPSPAHLPAPRPRLIHHPPPPPPPALGRTDRDHAAADLRARSILLLPCCSAAPLPDDRAGPPNRASRSPTTTPSSPSSPSSSSRPKPIPPPLGASSALPRAGGGRIAQRSAGAMSRDGQKLDPAAGAVGIGVLSLDLLGQVLDRLREPRDRKACRLVSRAFERAEAAHRRALRALRREPLPRLLRASPALERLDLSACASLDDASLAAAVAGGLAGLRSVCLARASGVGWRGLDALVAACPKLEAVDLSHCVGAGDREAAALAAAAGLRELRLDKCLAVTDMGLAKVAVGCPRLEKLSFKWCREISDIGIDLLAKKCRDLRSLDISYLEVSNESLRSISSLDKLEELAMVGCSCIDDEGLELLGKGSDSLQSVDVSRCDHVTSQGLASLIDGRNFLQKLHAADCLHEIGQRFLSKLATLKETLTVLKLDGLEVSDSLLQAIGECCNNLVEIGLSKCSGVTDEGISSVVAQCSNLRTIDLTCCSLITSNALDSIADNCKMLECLRLESCSLINEKGIKQIATCCPNLKEIDLTDCGVNDAALEHLAKCSELRILKLGLCSSISDKGIAFISSNCGKLVELDLYRCNSITDDGLAALANGCKKIKLLNLCYCNKITDSGLGHLGSLEELTNLELRCLVRITGIGISSIAIGCKSLIELDLKRCYSVDDAGLWTLARYALNLRQLTISYCQVTGLGLCHLLSSLRCLQDIKMVHLSWVSIEGFEMALRAACGRLKKLKMLSGLKSVLSPELIQMLQACGCRIRWVNKPLVYKD</sequence>
<dbReference type="InterPro" id="IPR032675">
    <property type="entry name" value="LRR_dom_sf"/>
</dbReference>